<keyword evidence="1 7" id="KW-0808">Transferase</keyword>
<evidence type="ECO:0000256" key="4">
    <source>
        <dbReference type="ARBA" id="ARBA00022840"/>
    </source>
</evidence>
<dbReference type="Pfam" id="PF04263">
    <property type="entry name" value="TPK_catalytic"/>
    <property type="match status" value="1"/>
</dbReference>
<dbReference type="NCBIfam" id="TIGR01378">
    <property type="entry name" value="thi_PPkinase"/>
    <property type="match status" value="1"/>
</dbReference>
<evidence type="ECO:0000256" key="2">
    <source>
        <dbReference type="ARBA" id="ARBA00022741"/>
    </source>
</evidence>
<dbReference type="PANTHER" id="PTHR41299">
    <property type="entry name" value="THIAMINE PYROPHOSPHOKINASE"/>
    <property type="match status" value="1"/>
</dbReference>
<evidence type="ECO:0000256" key="3">
    <source>
        <dbReference type="ARBA" id="ARBA00022777"/>
    </source>
</evidence>
<dbReference type="Gene3D" id="3.40.50.10240">
    <property type="entry name" value="Thiamin pyrophosphokinase, catalytic domain"/>
    <property type="match status" value="1"/>
</dbReference>
<comment type="caution">
    <text evidence="7">The sequence shown here is derived from an EMBL/GenBank/DDBJ whole genome shotgun (WGS) entry which is preliminary data.</text>
</comment>
<protein>
    <recommendedName>
        <fullName evidence="5">Thiamine diphosphokinase</fullName>
        <ecNumber evidence="5">2.7.6.2</ecNumber>
    </recommendedName>
</protein>
<dbReference type="InterPro" id="IPR007373">
    <property type="entry name" value="Thiamin_PyroPKinase_B1-bd"/>
</dbReference>
<keyword evidence="4" id="KW-0067">ATP-binding</keyword>
<dbReference type="PANTHER" id="PTHR41299:SF1">
    <property type="entry name" value="THIAMINE PYROPHOSPHOKINASE"/>
    <property type="match status" value="1"/>
</dbReference>
<keyword evidence="8" id="KW-1185">Reference proteome</keyword>
<feature type="domain" description="Thiamin pyrophosphokinase thiamin-binding" evidence="6">
    <location>
        <begin position="130"/>
        <end position="202"/>
    </location>
</feature>
<dbReference type="SUPFAM" id="SSF63999">
    <property type="entry name" value="Thiamin pyrophosphokinase, catalytic domain"/>
    <property type="match status" value="1"/>
</dbReference>
<dbReference type="SUPFAM" id="SSF63862">
    <property type="entry name" value="Thiamin pyrophosphokinase, substrate-binding domain"/>
    <property type="match status" value="1"/>
</dbReference>
<organism evidence="7 8">
    <name type="scientific">Albidovulum sediminicola</name>
    <dbReference type="NCBI Taxonomy" id="2984331"/>
    <lineage>
        <taxon>Bacteria</taxon>
        <taxon>Pseudomonadati</taxon>
        <taxon>Pseudomonadota</taxon>
        <taxon>Alphaproteobacteria</taxon>
        <taxon>Rhodobacterales</taxon>
        <taxon>Paracoccaceae</taxon>
        <taxon>Albidovulum</taxon>
    </lineage>
</organism>
<evidence type="ECO:0000313" key="7">
    <source>
        <dbReference type="EMBL" id="MCV2865433.1"/>
    </source>
</evidence>
<dbReference type="Proteomes" id="UP001652503">
    <property type="component" value="Unassembled WGS sequence"/>
</dbReference>
<dbReference type="SMART" id="SM00983">
    <property type="entry name" value="TPK_B1_binding"/>
    <property type="match status" value="1"/>
</dbReference>
<dbReference type="CDD" id="cd07995">
    <property type="entry name" value="TPK"/>
    <property type="match status" value="1"/>
</dbReference>
<dbReference type="RefSeq" id="WP_263721953.1">
    <property type="nucleotide sequence ID" value="NZ_JAOWLA010000010.1"/>
</dbReference>
<proteinExistence type="predicted"/>
<dbReference type="InterPro" id="IPR053149">
    <property type="entry name" value="TPK"/>
</dbReference>
<evidence type="ECO:0000256" key="5">
    <source>
        <dbReference type="NCBIfam" id="TIGR01378"/>
    </source>
</evidence>
<dbReference type="GO" id="GO:0004788">
    <property type="term" value="F:thiamine diphosphokinase activity"/>
    <property type="evidence" value="ECO:0007669"/>
    <property type="project" value="UniProtKB-EC"/>
</dbReference>
<keyword evidence="3" id="KW-0418">Kinase</keyword>
<evidence type="ECO:0000313" key="8">
    <source>
        <dbReference type="Proteomes" id="UP001652503"/>
    </source>
</evidence>
<keyword evidence="2" id="KW-0547">Nucleotide-binding</keyword>
<gene>
    <name evidence="7" type="ORF">OE647_11925</name>
</gene>
<sequence>MTPILPHFSQPVTLLGGGEVDREAFAEALLLAPQIVAADGGANVARAFGQRPEWVIGDLDSADRQNIADLDPSRVLFVAEQETTDFEKCLMRVRAPFLLGLGFTGLRFDHSLAACNALVRHPGQACLLVGRDDVIFHAPPRLSLDLVPGTRVSLFPMTEITGRSEGLRWPIAGLTLAPGGRIGTSNEAMGRVTMAFDTDGMLVILPRAALRAAIAALRPGFDAQAVPAAQAGVRGR</sequence>
<dbReference type="InterPro" id="IPR036371">
    <property type="entry name" value="TPK_B1-bd_sf"/>
</dbReference>
<accession>A0ABT2Z2Q9</accession>
<name>A0ABT2Z2Q9_9RHOB</name>
<dbReference type="EC" id="2.7.6.2" evidence="5"/>
<dbReference type="Pfam" id="PF04265">
    <property type="entry name" value="TPK_B1_binding"/>
    <property type="match status" value="1"/>
</dbReference>
<evidence type="ECO:0000259" key="6">
    <source>
        <dbReference type="SMART" id="SM00983"/>
    </source>
</evidence>
<dbReference type="InterPro" id="IPR007371">
    <property type="entry name" value="TPK_catalytic"/>
</dbReference>
<dbReference type="InterPro" id="IPR006282">
    <property type="entry name" value="Thi_PPkinase"/>
</dbReference>
<evidence type="ECO:0000256" key="1">
    <source>
        <dbReference type="ARBA" id="ARBA00022679"/>
    </source>
</evidence>
<dbReference type="InterPro" id="IPR036759">
    <property type="entry name" value="TPK_catalytic_sf"/>
</dbReference>
<dbReference type="EMBL" id="JAOWLA010000010">
    <property type="protein sequence ID" value="MCV2865433.1"/>
    <property type="molecule type" value="Genomic_DNA"/>
</dbReference>
<reference evidence="7 8" key="1">
    <citation type="submission" date="2022-10" db="EMBL/GenBank/DDBJ databases">
        <title>Defluviimonas sp. nov., isolated from ocean surface water.</title>
        <authorList>
            <person name="He W."/>
            <person name="Wang L."/>
            <person name="Zhang D.-F."/>
        </authorList>
    </citation>
    <scope>NUCLEOTIDE SEQUENCE [LARGE SCALE GENOMIC DNA]</scope>
    <source>
        <strain evidence="7 8">WL0075</strain>
    </source>
</reference>